<evidence type="ECO:0000256" key="1">
    <source>
        <dbReference type="SAM" id="MobiDB-lite"/>
    </source>
</evidence>
<proteinExistence type="predicted"/>
<keyword evidence="2" id="KW-0812">Transmembrane</keyword>
<dbReference type="EMBL" id="VBUU01000030">
    <property type="protein sequence ID" value="TLG01716.1"/>
    <property type="molecule type" value="Genomic_DNA"/>
</dbReference>
<dbReference type="AlphaFoldDB" id="A0A5R8P988"/>
<feature type="region of interest" description="Disordered" evidence="1">
    <location>
        <begin position="1"/>
        <end position="40"/>
    </location>
</feature>
<dbReference type="OrthoDB" id="4554281at2"/>
<comment type="caution">
    <text evidence="4">The sequence shown here is derived from an EMBL/GenBank/DDBJ whole genome shotgun (WGS) entry which is preliminary data.</text>
</comment>
<gene>
    <name evidence="4" type="ORF">FEK35_23740</name>
</gene>
<accession>A0A5R8P988</accession>
<dbReference type="Pfam" id="PF26527">
    <property type="entry name" value="DUF8176"/>
    <property type="match status" value="1"/>
</dbReference>
<keyword evidence="2" id="KW-0472">Membrane</keyword>
<dbReference type="RefSeq" id="WP_138458072.1">
    <property type="nucleotide sequence ID" value="NZ_VBUU01000030.1"/>
</dbReference>
<evidence type="ECO:0000256" key="2">
    <source>
        <dbReference type="SAM" id="Phobius"/>
    </source>
</evidence>
<feature type="domain" description="DUF8176" evidence="3">
    <location>
        <begin position="126"/>
        <end position="234"/>
    </location>
</feature>
<dbReference type="InterPro" id="IPR058489">
    <property type="entry name" value="DUF8176"/>
</dbReference>
<organism evidence="4 5">
    <name type="scientific">Nocardia cyriacigeorgica</name>
    <dbReference type="NCBI Taxonomy" id="135487"/>
    <lineage>
        <taxon>Bacteria</taxon>
        <taxon>Bacillati</taxon>
        <taxon>Actinomycetota</taxon>
        <taxon>Actinomycetes</taxon>
        <taxon>Mycobacteriales</taxon>
        <taxon>Nocardiaceae</taxon>
        <taxon>Nocardia</taxon>
    </lineage>
</organism>
<evidence type="ECO:0000313" key="5">
    <source>
        <dbReference type="Proteomes" id="UP000308349"/>
    </source>
</evidence>
<feature type="transmembrane region" description="Helical" evidence="2">
    <location>
        <begin position="72"/>
        <end position="95"/>
    </location>
</feature>
<protein>
    <recommendedName>
        <fullName evidence="3">DUF8176 domain-containing protein</fullName>
    </recommendedName>
</protein>
<reference evidence="4 5" key="1">
    <citation type="submission" date="2019-05" db="EMBL/GenBank/DDBJ databases">
        <title>Genomes sequences of two Nocardia cyriacigeorgica environmental isolates, type strains Nocardia asteroides ATCC 19247 and Nocardia cyriacigeorgica DSM 44484.</title>
        <authorList>
            <person name="Vautrin F."/>
            <person name="Bergeron E."/>
            <person name="Dubost A."/>
            <person name="Abrouk D."/>
            <person name="Rodriguez Nava V."/>
            <person name="Pujic P."/>
        </authorList>
    </citation>
    <scope>NUCLEOTIDE SEQUENCE [LARGE SCALE GENOMIC DNA]</scope>
    <source>
        <strain evidence="4 5">EML 1456</strain>
    </source>
</reference>
<evidence type="ECO:0000259" key="3">
    <source>
        <dbReference type="Pfam" id="PF26527"/>
    </source>
</evidence>
<sequence length="237" mass="24799">MTNPDDHNHTGPGWQWLDHTEPTAPQPIPTSPGAHTAPYDTARADGEEWAWLDRTPHTRTARARETRMPGRVWAGLAAALGVSGVIIGLGVASLADQDEVTIAAPALTAAPPTSTSVPAACEGLTGATVTDKAGDNHSLAGVVAGFQHAYYVQRSADAAMRFLGPESGIVAEALAAGIASIPPGTTHCVAITPIADTTAEVHLAEVRPDGSRIDYLQLVNVRRSQPDTVITNIQRRS</sequence>
<name>A0A5R8P988_9NOCA</name>
<dbReference type="Proteomes" id="UP000308349">
    <property type="component" value="Unassembled WGS sequence"/>
</dbReference>
<evidence type="ECO:0000313" key="4">
    <source>
        <dbReference type="EMBL" id="TLG01716.1"/>
    </source>
</evidence>
<keyword evidence="2" id="KW-1133">Transmembrane helix</keyword>